<feature type="region of interest" description="Disordered" evidence="1">
    <location>
        <begin position="30"/>
        <end position="70"/>
    </location>
</feature>
<reference evidence="3" key="1">
    <citation type="submission" date="2022-11" db="UniProtKB">
        <authorList>
            <consortium name="WormBaseParasite"/>
        </authorList>
    </citation>
    <scope>IDENTIFICATION</scope>
</reference>
<protein>
    <submittedName>
        <fullName evidence="3">Uncharacterized protein</fullName>
    </submittedName>
</protein>
<evidence type="ECO:0000313" key="3">
    <source>
        <dbReference type="WBParaSite" id="jg22969"/>
    </source>
</evidence>
<keyword evidence="2" id="KW-1185">Reference proteome</keyword>
<feature type="compositionally biased region" description="Basic residues" evidence="1">
    <location>
        <begin position="31"/>
        <end position="40"/>
    </location>
</feature>
<evidence type="ECO:0000313" key="2">
    <source>
        <dbReference type="Proteomes" id="UP000887574"/>
    </source>
</evidence>
<feature type="compositionally biased region" description="Basic and acidic residues" evidence="1">
    <location>
        <begin position="41"/>
        <end position="50"/>
    </location>
</feature>
<name>A0A915DU43_9BILA</name>
<dbReference type="WBParaSite" id="jg22969">
    <property type="protein sequence ID" value="jg22969"/>
    <property type="gene ID" value="jg22969"/>
</dbReference>
<accession>A0A915DU43</accession>
<feature type="compositionally biased region" description="Basic residues" evidence="1">
    <location>
        <begin position="51"/>
        <end position="70"/>
    </location>
</feature>
<evidence type="ECO:0000256" key="1">
    <source>
        <dbReference type="SAM" id="MobiDB-lite"/>
    </source>
</evidence>
<dbReference type="Proteomes" id="UP000887574">
    <property type="component" value="Unplaced"/>
</dbReference>
<organism evidence="2 3">
    <name type="scientific">Ditylenchus dipsaci</name>
    <dbReference type="NCBI Taxonomy" id="166011"/>
    <lineage>
        <taxon>Eukaryota</taxon>
        <taxon>Metazoa</taxon>
        <taxon>Ecdysozoa</taxon>
        <taxon>Nematoda</taxon>
        <taxon>Chromadorea</taxon>
        <taxon>Rhabditida</taxon>
        <taxon>Tylenchina</taxon>
        <taxon>Tylenchomorpha</taxon>
        <taxon>Sphaerularioidea</taxon>
        <taxon>Anguinidae</taxon>
        <taxon>Anguininae</taxon>
        <taxon>Ditylenchus</taxon>
    </lineage>
</organism>
<sequence length="179" mass="21039">MNTFMLTILSSHSCVEKQSFLRFCGPMSENKKKKVKKERKHTIEGKNNKKPDHKKLDHKKLDHKKLDRKKARKRLKKIEEQVELLSIPSKTKELFVHPFRTNLKEFDALHQHDELDDREEFNLFGDNLPLLDRKFEARVLFNTPNNDLPKGYVFEGNGCSYKIVKELGVGLNYYKPSGL</sequence>
<proteinExistence type="predicted"/>
<dbReference type="AlphaFoldDB" id="A0A915DU43"/>